<evidence type="ECO:0000256" key="13">
    <source>
        <dbReference type="SAM" id="SignalP"/>
    </source>
</evidence>
<evidence type="ECO:0000313" key="14">
    <source>
        <dbReference type="EMBL" id="RKS96786.1"/>
    </source>
</evidence>
<evidence type="ECO:0000256" key="6">
    <source>
        <dbReference type="ARBA" id="ARBA00022723"/>
    </source>
</evidence>
<keyword evidence="11" id="KW-0472">Membrane</keyword>
<reference evidence="14 15" key="1">
    <citation type="submission" date="2018-10" db="EMBL/GenBank/DDBJ databases">
        <title>Genomic Encyclopedia of Archaeal and Bacterial Type Strains, Phase II (KMG-II): from individual species to whole genera.</title>
        <authorList>
            <person name="Goeker M."/>
        </authorList>
    </citation>
    <scope>NUCLEOTIDE SEQUENCE [LARGE SCALE GENOMIC DNA]</scope>
    <source>
        <strain evidence="14 15">DSM 14219</strain>
    </source>
</reference>
<keyword evidence="8" id="KW-0378">Hydrolase</keyword>
<dbReference type="CDD" id="cd14789">
    <property type="entry name" value="Tiki"/>
    <property type="match status" value="1"/>
</dbReference>
<sequence length="285" mass="32511">MKKLVTFGLAVLLSFTAVITKAQDKSILWEISGNGLSQPSYLLGTIHVMCKKDFEMKPKVLKALEKSESLVMEINYTDPGEMTALQKMLQADKKISEQLTSTEANELDEILKEYHTNLQNVDNYSSQALYALISTKAIPCPQTEVKMYELELLQKALKEKKSIKGLESVNDQLNSINKAYHLKDIIAQLKMGKEYEILMQKTINAFKNEDLKTLDMLLKDKRFMNEKQEEAMLSNRNKNWVEKMPEMMKKERSFFAVGSGHLWGDNGLISLLKSKGYTVKPISNL</sequence>
<evidence type="ECO:0000256" key="5">
    <source>
        <dbReference type="ARBA" id="ARBA00022692"/>
    </source>
</evidence>
<evidence type="ECO:0000256" key="7">
    <source>
        <dbReference type="ARBA" id="ARBA00022729"/>
    </source>
</evidence>
<dbReference type="GO" id="GO:0030178">
    <property type="term" value="P:negative regulation of Wnt signaling pathway"/>
    <property type="evidence" value="ECO:0007669"/>
    <property type="project" value="InterPro"/>
</dbReference>
<dbReference type="GO" id="GO:0004222">
    <property type="term" value="F:metalloendopeptidase activity"/>
    <property type="evidence" value="ECO:0007669"/>
    <property type="project" value="TreeGrafter"/>
</dbReference>
<dbReference type="AlphaFoldDB" id="A0A495SCB4"/>
<comment type="cofactor">
    <cofactor evidence="2">
        <name>Co(2+)</name>
        <dbReference type="ChEBI" id="CHEBI:48828"/>
    </cofactor>
</comment>
<keyword evidence="12" id="KW-0325">Glycoprotein</keyword>
<keyword evidence="10" id="KW-0482">Metalloprotease</keyword>
<name>A0A495SCB4_9FLAO</name>
<dbReference type="RefSeq" id="WP_121462764.1">
    <property type="nucleotide sequence ID" value="NZ_RBXB01000003.1"/>
</dbReference>
<evidence type="ECO:0000256" key="1">
    <source>
        <dbReference type="ARBA" id="ARBA00001936"/>
    </source>
</evidence>
<evidence type="ECO:0000256" key="2">
    <source>
        <dbReference type="ARBA" id="ARBA00001941"/>
    </source>
</evidence>
<dbReference type="GO" id="GO:0006508">
    <property type="term" value="P:proteolysis"/>
    <property type="evidence" value="ECO:0007669"/>
    <property type="project" value="UniProtKB-KW"/>
</dbReference>
<accession>A0A495SCB4</accession>
<comment type="subcellular location">
    <subcellularLocation>
        <location evidence="3">Membrane</location>
        <topology evidence="3">Single-pass type I membrane protein</topology>
    </subcellularLocation>
</comment>
<dbReference type="Proteomes" id="UP000272428">
    <property type="component" value="Unassembled WGS sequence"/>
</dbReference>
<dbReference type="OrthoDB" id="9798714at2"/>
<keyword evidence="6" id="KW-0479">Metal-binding</keyword>
<keyword evidence="5" id="KW-0812">Transmembrane</keyword>
<keyword evidence="15" id="KW-1185">Reference proteome</keyword>
<feature type="chain" id="PRO_5019759949" description="TraB family protein" evidence="13">
    <location>
        <begin position="23"/>
        <end position="285"/>
    </location>
</feature>
<dbReference type="PANTHER" id="PTHR31120">
    <property type="entry name" value="METALLOPROTEASE TIKI"/>
    <property type="match status" value="1"/>
</dbReference>
<evidence type="ECO:0000256" key="3">
    <source>
        <dbReference type="ARBA" id="ARBA00004479"/>
    </source>
</evidence>
<dbReference type="Pfam" id="PF01963">
    <property type="entry name" value="TraB_PrgY_gumN"/>
    <property type="match status" value="1"/>
</dbReference>
<dbReference type="PANTHER" id="PTHR31120:SF6">
    <property type="entry name" value="METALLOPROTEASE TIKI HOMOLOG"/>
    <property type="match status" value="1"/>
</dbReference>
<comment type="caution">
    <text evidence="14">The sequence shown here is derived from an EMBL/GenBank/DDBJ whole genome shotgun (WGS) entry which is preliminary data.</text>
</comment>
<evidence type="ECO:0000256" key="12">
    <source>
        <dbReference type="ARBA" id="ARBA00023180"/>
    </source>
</evidence>
<evidence type="ECO:0000256" key="11">
    <source>
        <dbReference type="ARBA" id="ARBA00023136"/>
    </source>
</evidence>
<keyword evidence="9" id="KW-1133">Transmembrane helix</keyword>
<evidence type="ECO:0000256" key="4">
    <source>
        <dbReference type="ARBA" id="ARBA00022670"/>
    </source>
</evidence>
<protein>
    <recommendedName>
        <fullName evidence="16">TraB family protein</fullName>
    </recommendedName>
</protein>
<evidence type="ECO:0000256" key="9">
    <source>
        <dbReference type="ARBA" id="ARBA00022989"/>
    </source>
</evidence>
<keyword evidence="4" id="KW-0645">Protease</keyword>
<dbReference type="InterPro" id="IPR040230">
    <property type="entry name" value="TIKI1/2-like"/>
</dbReference>
<keyword evidence="7 13" id="KW-0732">Signal</keyword>
<comment type="cofactor">
    <cofactor evidence="1">
        <name>Mn(2+)</name>
        <dbReference type="ChEBI" id="CHEBI:29035"/>
    </cofactor>
</comment>
<evidence type="ECO:0000256" key="10">
    <source>
        <dbReference type="ARBA" id="ARBA00023049"/>
    </source>
</evidence>
<dbReference type="EMBL" id="RBXB01000003">
    <property type="protein sequence ID" value="RKS96786.1"/>
    <property type="molecule type" value="Genomic_DNA"/>
</dbReference>
<organism evidence="14 15">
    <name type="scientific">Chryseobacterium defluvii</name>
    <dbReference type="NCBI Taxonomy" id="160396"/>
    <lineage>
        <taxon>Bacteria</taxon>
        <taxon>Pseudomonadati</taxon>
        <taxon>Bacteroidota</taxon>
        <taxon>Flavobacteriia</taxon>
        <taxon>Flavobacteriales</taxon>
        <taxon>Weeksellaceae</taxon>
        <taxon>Chryseobacterium group</taxon>
        <taxon>Chryseobacterium</taxon>
    </lineage>
</organism>
<dbReference type="GO" id="GO:0016020">
    <property type="term" value="C:membrane"/>
    <property type="evidence" value="ECO:0007669"/>
    <property type="project" value="UniProtKB-SubCell"/>
</dbReference>
<evidence type="ECO:0008006" key="16">
    <source>
        <dbReference type="Google" id="ProtNLM"/>
    </source>
</evidence>
<proteinExistence type="predicted"/>
<dbReference type="GO" id="GO:0046872">
    <property type="term" value="F:metal ion binding"/>
    <property type="evidence" value="ECO:0007669"/>
    <property type="project" value="UniProtKB-KW"/>
</dbReference>
<evidence type="ECO:0000313" key="15">
    <source>
        <dbReference type="Proteomes" id="UP000272428"/>
    </source>
</evidence>
<feature type="signal peptide" evidence="13">
    <location>
        <begin position="1"/>
        <end position="22"/>
    </location>
</feature>
<evidence type="ECO:0000256" key="8">
    <source>
        <dbReference type="ARBA" id="ARBA00022801"/>
    </source>
</evidence>
<dbReference type="InterPro" id="IPR002816">
    <property type="entry name" value="TraB/PrgY/GumN_fam"/>
</dbReference>
<gene>
    <name evidence="14" type="ORF">BCF58_3221</name>
</gene>